<name>A0AAJ0CR88_9HYPO</name>
<dbReference type="CDD" id="cd00067">
    <property type="entry name" value="GAL4"/>
    <property type="match status" value="1"/>
</dbReference>
<sequence length="490" mass="53589">MPSQAANPVSQPGHYRRSCDRCHDQKLRCKRDNHSQSCQRCLRAKAKCTFSAPQRSRPSGSFIFSRHTANSNASNTPEVADPADETAPAPALMMSHASSSHEHDGHQSREYIIPPGAVSTPTWDHSSRADFSIDISAVGALGQADMDWEAILNDASRMGSSSSENTWVTPTISADQNEFSPMPTANYFTGSGAVNDLRNGRNISEYVHVSRPNPSSQSPHQIDTGFARQEASMQGAPLSRSNIIRNLSDLSVKLHDFSQTIPSVQSCMEPSGRYQPLPDKEFALDCVLRLSQHFIETLNHLAKPTTSASSPDSQNEEELTGPASVLSTKSRPSSSLDQPCELLILSTYTRIIETYHAILEHVAACANGQLNGTLEPPLHIPYQNENFPRMPALTIGSFTMESSSATQVLMLVHMMEVMMTRSRYLTQSVLRANATSSPKAVDTDESSNGEQPWKLTAAQSALQGFRPQEDATVKLLGAVRRVLFQVGHAQ</sequence>
<evidence type="ECO:0000313" key="5">
    <source>
        <dbReference type="Proteomes" id="UP001251528"/>
    </source>
</evidence>
<feature type="compositionally biased region" description="Polar residues" evidence="2">
    <location>
        <begin position="67"/>
        <end position="76"/>
    </location>
</feature>
<protein>
    <recommendedName>
        <fullName evidence="3">Zn(2)-C6 fungal-type domain-containing protein</fullName>
    </recommendedName>
</protein>
<accession>A0AAJ0CR88</accession>
<proteinExistence type="predicted"/>
<dbReference type="GO" id="GO:0008270">
    <property type="term" value="F:zinc ion binding"/>
    <property type="evidence" value="ECO:0007669"/>
    <property type="project" value="InterPro"/>
</dbReference>
<gene>
    <name evidence="4" type="ORF">QQS21_004625</name>
</gene>
<evidence type="ECO:0000256" key="2">
    <source>
        <dbReference type="SAM" id="MobiDB-lite"/>
    </source>
</evidence>
<evidence type="ECO:0000259" key="3">
    <source>
        <dbReference type="PROSITE" id="PS50048"/>
    </source>
</evidence>
<dbReference type="InterPro" id="IPR001138">
    <property type="entry name" value="Zn2Cys6_DnaBD"/>
</dbReference>
<feature type="domain" description="Zn(2)-C6 fungal-type" evidence="3">
    <location>
        <begin position="18"/>
        <end position="50"/>
    </location>
</feature>
<dbReference type="PROSITE" id="PS50048">
    <property type="entry name" value="ZN2_CY6_FUNGAL_2"/>
    <property type="match status" value="1"/>
</dbReference>
<evidence type="ECO:0000256" key="1">
    <source>
        <dbReference type="ARBA" id="ARBA00023242"/>
    </source>
</evidence>
<dbReference type="EMBL" id="JASWJB010000069">
    <property type="protein sequence ID" value="KAK2601842.1"/>
    <property type="molecule type" value="Genomic_DNA"/>
</dbReference>
<dbReference type="AlphaFoldDB" id="A0AAJ0CR88"/>
<dbReference type="SUPFAM" id="SSF57701">
    <property type="entry name" value="Zn2/Cys6 DNA-binding domain"/>
    <property type="match status" value="1"/>
</dbReference>
<evidence type="ECO:0000313" key="4">
    <source>
        <dbReference type="EMBL" id="KAK2601842.1"/>
    </source>
</evidence>
<organism evidence="4 5">
    <name type="scientific">Conoideocrella luteorostrata</name>
    <dbReference type="NCBI Taxonomy" id="1105319"/>
    <lineage>
        <taxon>Eukaryota</taxon>
        <taxon>Fungi</taxon>
        <taxon>Dikarya</taxon>
        <taxon>Ascomycota</taxon>
        <taxon>Pezizomycotina</taxon>
        <taxon>Sordariomycetes</taxon>
        <taxon>Hypocreomycetidae</taxon>
        <taxon>Hypocreales</taxon>
        <taxon>Clavicipitaceae</taxon>
        <taxon>Conoideocrella</taxon>
    </lineage>
</organism>
<feature type="region of interest" description="Disordered" evidence="2">
    <location>
        <begin position="303"/>
        <end position="336"/>
    </location>
</feature>
<comment type="caution">
    <text evidence="4">The sequence shown here is derived from an EMBL/GenBank/DDBJ whole genome shotgun (WGS) entry which is preliminary data.</text>
</comment>
<feature type="compositionally biased region" description="Polar residues" evidence="2">
    <location>
        <begin position="304"/>
        <end position="313"/>
    </location>
</feature>
<dbReference type="GO" id="GO:0000981">
    <property type="term" value="F:DNA-binding transcription factor activity, RNA polymerase II-specific"/>
    <property type="evidence" value="ECO:0007669"/>
    <property type="project" value="InterPro"/>
</dbReference>
<dbReference type="Proteomes" id="UP001251528">
    <property type="component" value="Unassembled WGS sequence"/>
</dbReference>
<keyword evidence="1" id="KW-0539">Nucleus</keyword>
<dbReference type="Gene3D" id="4.10.240.10">
    <property type="entry name" value="Zn(2)-C6 fungal-type DNA-binding domain"/>
    <property type="match status" value="1"/>
</dbReference>
<feature type="compositionally biased region" description="Polar residues" evidence="2">
    <location>
        <begin position="325"/>
        <end position="336"/>
    </location>
</feature>
<feature type="region of interest" description="Disordered" evidence="2">
    <location>
        <begin position="53"/>
        <end position="85"/>
    </location>
</feature>
<keyword evidence="5" id="KW-1185">Reference proteome</keyword>
<reference evidence="4" key="1">
    <citation type="submission" date="2023-06" db="EMBL/GenBank/DDBJ databases">
        <title>Conoideocrella luteorostrata (Hypocreales: Clavicipitaceae), a potential biocontrol fungus for elongate hemlock scale in United States Christmas tree production areas.</title>
        <authorList>
            <person name="Barrett H."/>
            <person name="Lovett B."/>
            <person name="Macias A.M."/>
            <person name="Stajich J.E."/>
            <person name="Kasson M.T."/>
        </authorList>
    </citation>
    <scope>NUCLEOTIDE SEQUENCE</scope>
    <source>
        <strain evidence="4">ARSEF 14590</strain>
    </source>
</reference>
<dbReference type="InterPro" id="IPR036864">
    <property type="entry name" value="Zn2-C6_fun-type_DNA-bd_sf"/>
</dbReference>
<dbReference type="PROSITE" id="PS00463">
    <property type="entry name" value="ZN2_CY6_FUNGAL_1"/>
    <property type="match status" value="1"/>
</dbReference>